<dbReference type="EC" id="2.7.13.3" evidence="2"/>
<dbReference type="CDD" id="cd00082">
    <property type="entry name" value="HisKA"/>
    <property type="match status" value="1"/>
</dbReference>
<feature type="domain" description="Histidine kinase" evidence="9">
    <location>
        <begin position="751"/>
        <end position="975"/>
    </location>
</feature>
<dbReference type="NCBIfam" id="TIGR00229">
    <property type="entry name" value="sensory_box"/>
    <property type="match status" value="3"/>
</dbReference>
<keyword evidence="4" id="KW-0808">Transferase</keyword>
<dbReference type="InterPro" id="IPR001789">
    <property type="entry name" value="Sig_transdc_resp-reg_receiver"/>
</dbReference>
<dbReference type="CDD" id="cd00156">
    <property type="entry name" value="REC"/>
    <property type="match status" value="1"/>
</dbReference>
<dbReference type="Pfam" id="PF01590">
    <property type="entry name" value="GAF"/>
    <property type="match status" value="1"/>
</dbReference>
<feature type="domain" description="PAC" evidence="12">
    <location>
        <begin position="697"/>
        <end position="747"/>
    </location>
</feature>
<dbReference type="Pfam" id="PF02518">
    <property type="entry name" value="HATPase_c"/>
    <property type="match status" value="1"/>
</dbReference>
<dbReference type="PROSITE" id="PS50109">
    <property type="entry name" value="HIS_KIN"/>
    <property type="match status" value="1"/>
</dbReference>
<dbReference type="InterPro" id="IPR005467">
    <property type="entry name" value="His_kinase_dom"/>
</dbReference>
<dbReference type="SUPFAM" id="SSF55785">
    <property type="entry name" value="PYP-like sensor domain (PAS domain)"/>
    <property type="match status" value="4"/>
</dbReference>
<dbReference type="Gene3D" id="3.30.450.20">
    <property type="entry name" value="PAS domain"/>
    <property type="match status" value="4"/>
</dbReference>
<evidence type="ECO:0000313" key="13">
    <source>
        <dbReference type="EMBL" id="MFC3156213.1"/>
    </source>
</evidence>
<dbReference type="SUPFAM" id="SSF52172">
    <property type="entry name" value="CheY-like"/>
    <property type="match status" value="1"/>
</dbReference>
<feature type="domain" description="PAS" evidence="11">
    <location>
        <begin position="628"/>
        <end position="698"/>
    </location>
</feature>
<dbReference type="InterPro" id="IPR003594">
    <property type="entry name" value="HATPase_dom"/>
</dbReference>
<evidence type="ECO:0000256" key="3">
    <source>
        <dbReference type="ARBA" id="ARBA00022553"/>
    </source>
</evidence>
<dbReference type="Pfam" id="PF00512">
    <property type="entry name" value="HisKA"/>
    <property type="match status" value="1"/>
</dbReference>
<dbReference type="Gene3D" id="1.10.287.130">
    <property type="match status" value="1"/>
</dbReference>
<organism evidence="13 14">
    <name type="scientific">Gilvimarinus japonicus</name>
    <dbReference type="NCBI Taxonomy" id="1796469"/>
    <lineage>
        <taxon>Bacteria</taxon>
        <taxon>Pseudomonadati</taxon>
        <taxon>Pseudomonadota</taxon>
        <taxon>Gammaproteobacteria</taxon>
        <taxon>Cellvibrionales</taxon>
        <taxon>Cellvibrionaceae</taxon>
        <taxon>Gilvimarinus</taxon>
    </lineage>
</organism>
<dbReference type="PRINTS" id="PR00344">
    <property type="entry name" value="BCTRLSENSOR"/>
</dbReference>
<keyword evidence="3 6" id="KW-0597">Phosphoprotein</keyword>
<name>A0ABV7HQQ6_9GAMM</name>
<dbReference type="Proteomes" id="UP001595548">
    <property type="component" value="Unassembled WGS sequence"/>
</dbReference>
<dbReference type="Pfam" id="PF13426">
    <property type="entry name" value="PAS_9"/>
    <property type="match status" value="2"/>
</dbReference>
<dbReference type="InterPro" id="IPR003018">
    <property type="entry name" value="GAF"/>
</dbReference>
<dbReference type="PROSITE" id="PS50112">
    <property type="entry name" value="PAS"/>
    <property type="match status" value="3"/>
</dbReference>
<dbReference type="Pfam" id="PF08447">
    <property type="entry name" value="PAS_3"/>
    <property type="match status" value="2"/>
</dbReference>
<dbReference type="InterPro" id="IPR000700">
    <property type="entry name" value="PAS-assoc_C"/>
</dbReference>
<dbReference type="SMART" id="SM00091">
    <property type="entry name" value="PAS"/>
    <property type="match status" value="4"/>
</dbReference>
<dbReference type="Gene3D" id="3.30.565.10">
    <property type="entry name" value="Histidine kinase-like ATPase, C-terminal domain"/>
    <property type="match status" value="1"/>
</dbReference>
<feature type="transmembrane region" description="Helical" evidence="7">
    <location>
        <begin position="25"/>
        <end position="43"/>
    </location>
</feature>
<evidence type="ECO:0000256" key="5">
    <source>
        <dbReference type="ARBA" id="ARBA00022777"/>
    </source>
</evidence>
<dbReference type="PANTHER" id="PTHR43304:SF1">
    <property type="entry name" value="PAC DOMAIN-CONTAINING PROTEIN"/>
    <property type="match status" value="1"/>
</dbReference>
<feature type="domain" description="PAC" evidence="12">
    <location>
        <begin position="574"/>
        <end position="627"/>
    </location>
</feature>
<dbReference type="InterPro" id="IPR036890">
    <property type="entry name" value="HATPase_C_sf"/>
</dbReference>
<dbReference type="SMART" id="SM00387">
    <property type="entry name" value="HATPase_c"/>
    <property type="match status" value="1"/>
</dbReference>
<dbReference type="SMART" id="SM00065">
    <property type="entry name" value="GAF"/>
    <property type="match status" value="1"/>
</dbReference>
<dbReference type="SUPFAM" id="SSF55781">
    <property type="entry name" value="GAF domain-like"/>
    <property type="match status" value="1"/>
</dbReference>
<evidence type="ECO:0000259" key="9">
    <source>
        <dbReference type="PROSITE" id="PS50109"/>
    </source>
</evidence>
<sequence>MTTGLLLLMAFPAWAQAGPDMTSGFLVGVLLGALIIVMTALGLHRWRRTGDSAPGQTSSQNLGRRLQLALENSQSGYWDWDVQRNTVEFSDDWKRMFGLGENAVTKDGVSEWMARVHPDDRDECLMRIKRHIKGDTDRFEHEHRLRDEHGKYLWFLTRGRVTERDAAGRAVQMIGVYTDVNAQKRVEELVVHQQQALQRLNEIASLPGSEAKDQLRQALRLGADYLDLPLGIVSQITGDNYRVHVQVSPPGALEDNQEFFLPHCFCVETLHSQDVMAIHHTGQSALASHPCYRSTQLESYIGAPVWVSGEVYGTLNFSAPEARRDEFSASERDFVRLLARWVGATLERSLQERENRKLSETFRRLSDSMPGCLVQFQKNTDGSSRFAYASSGIVDIYGVTPEEVKDSAAKAFERLHPDDLQRIVSGITESERSMTMWNDQYRVLHPTRGLLWIRGRTSPEQQTDGSIIWHGSLWDVTEEVLAEQRLSRTSRWRDAIFDVASLSLIITDVQGVIQSFNVGASRMLGYSEHELLHKGNLKDLHQVAGGSAADATQGKAFAVLEFEALAASAARGELKSEERAYRCKDGRTVRVMETLTAVRDDDGRIEGYLSVARDITLERSQAEKLRASAERTQAILDNAADGIVLIAEDGAIISFNLAAEQIFGLRAAQAQGLAIEALLSEEDANILTSRRQKKEAGSIEVKGCRADGELFPLELSFSEIRSDGRLLYIALMRDITDRKRVERMKNEFIATVSHELRTPLTAISGSLRLLDADVLGELPESVKKMVRVAHNNSERLLNLVNDLLDIEKLVAGKVRLTLEYLVVADLLINAMEATASYAQQFDVALRLDSSDLPKDSQRYLVRADAKRITQVLINLISNAVKFSHPGNDVVLRMSLERENLIVSVVDHGIGIAAEFRERIFQKFSQADSSTTRDKGGTGLGLAISKEIIEQHSGTIDFESREGHGSRFYFALPCTVIPDVVPPSTGERLSVLHVEDDEAILQLLHILIGDAAGLTQVSSVAAAREALATTQYDIVLLDVLLPDGGGLELLETILSQQPKATEVLALTQVDLTPAQQQRFTRVFAKDAALVAQLSHYLNARMERGGSAR</sequence>
<dbReference type="SMART" id="SM00448">
    <property type="entry name" value="REC"/>
    <property type="match status" value="1"/>
</dbReference>
<dbReference type="EMBL" id="JBHRTL010000028">
    <property type="protein sequence ID" value="MFC3156213.1"/>
    <property type="molecule type" value="Genomic_DNA"/>
</dbReference>
<dbReference type="SMART" id="SM00086">
    <property type="entry name" value="PAC"/>
    <property type="match status" value="4"/>
</dbReference>
<feature type="domain" description="PAS" evidence="11">
    <location>
        <begin position="496"/>
        <end position="540"/>
    </location>
</feature>
<evidence type="ECO:0000259" key="11">
    <source>
        <dbReference type="PROSITE" id="PS50112"/>
    </source>
</evidence>
<dbReference type="InterPro" id="IPR000014">
    <property type="entry name" value="PAS"/>
</dbReference>
<dbReference type="SMART" id="SM00388">
    <property type="entry name" value="HisKA"/>
    <property type="match status" value="1"/>
</dbReference>
<dbReference type="InterPro" id="IPR011006">
    <property type="entry name" value="CheY-like_superfamily"/>
</dbReference>
<feature type="chain" id="PRO_5045652144" description="histidine kinase" evidence="8">
    <location>
        <begin position="18"/>
        <end position="1107"/>
    </location>
</feature>
<feature type="domain" description="Response regulatory" evidence="10">
    <location>
        <begin position="989"/>
        <end position="1104"/>
    </location>
</feature>
<comment type="caution">
    <text evidence="13">The sequence shown here is derived from an EMBL/GenBank/DDBJ whole genome shotgun (WGS) entry which is preliminary data.</text>
</comment>
<dbReference type="InterPro" id="IPR035965">
    <property type="entry name" value="PAS-like_dom_sf"/>
</dbReference>
<evidence type="ECO:0000259" key="12">
    <source>
        <dbReference type="PROSITE" id="PS50113"/>
    </source>
</evidence>
<feature type="modified residue" description="4-aspartylphosphate" evidence="6">
    <location>
        <position position="1037"/>
    </location>
</feature>
<dbReference type="PROSITE" id="PS50110">
    <property type="entry name" value="RESPONSE_REGULATORY"/>
    <property type="match status" value="1"/>
</dbReference>
<dbReference type="Gene3D" id="3.40.50.2300">
    <property type="match status" value="1"/>
</dbReference>
<evidence type="ECO:0000259" key="10">
    <source>
        <dbReference type="PROSITE" id="PS50110"/>
    </source>
</evidence>
<keyword evidence="7" id="KW-0812">Transmembrane</keyword>
<keyword evidence="8" id="KW-0732">Signal</keyword>
<dbReference type="CDD" id="cd00130">
    <property type="entry name" value="PAS"/>
    <property type="match status" value="4"/>
</dbReference>
<evidence type="ECO:0000256" key="8">
    <source>
        <dbReference type="SAM" id="SignalP"/>
    </source>
</evidence>
<keyword evidence="14" id="KW-1185">Reference proteome</keyword>
<dbReference type="PANTHER" id="PTHR43304">
    <property type="entry name" value="PHYTOCHROME-LIKE PROTEIN CPH1"/>
    <property type="match status" value="1"/>
</dbReference>
<evidence type="ECO:0000256" key="1">
    <source>
        <dbReference type="ARBA" id="ARBA00000085"/>
    </source>
</evidence>
<dbReference type="SUPFAM" id="SSF47384">
    <property type="entry name" value="Homodimeric domain of signal transducing histidine kinase"/>
    <property type="match status" value="1"/>
</dbReference>
<protein>
    <recommendedName>
        <fullName evidence="2">histidine kinase</fullName>
        <ecNumber evidence="2">2.7.13.3</ecNumber>
    </recommendedName>
</protein>
<gene>
    <name evidence="13" type="ORF">ACFOEB_13465</name>
</gene>
<dbReference type="InterPro" id="IPR036097">
    <property type="entry name" value="HisK_dim/P_sf"/>
</dbReference>
<dbReference type="InterPro" id="IPR001610">
    <property type="entry name" value="PAC"/>
</dbReference>
<feature type="domain" description="PAS" evidence="11">
    <location>
        <begin position="376"/>
        <end position="434"/>
    </location>
</feature>
<dbReference type="CDD" id="cd16922">
    <property type="entry name" value="HATPase_EvgS-ArcB-TorS-like"/>
    <property type="match status" value="1"/>
</dbReference>
<evidence type="ECO:0000313" key="14">
    <source>
        <dbReference type="Proteomes" id="UP001595548"/>
    </source>
</evidence>
<evidence type="ECO:0000256" key="4">
    <source>
        <dbReference type="ARBA" id="ARBA00022679"/>
    </source>
</evidence>
<comment type="catalytic activity">
    <reaction evidence="1">
        <text>ATP + protein L-histidine = ADP + protein N-phospho-L-histidine.</text>
        <dbReference type="EC" id="2.7.13.3"/>
    </reaction>
</comment>
<dbReference type="InterPro" id="IPR003661">
    <property type="entry name" value="HisK_dim/P_dom"/>
</dbReference>
<accession>A0ABV7HQQ6</accession>
<dbReference type="Gene3D" id="3.30.450.40">
    <property type="match status" value="1"/>
</dbReference>
<feature type="signal peptide" evidence="8">
    <location>
        <begin position="1"/>
        <end position="17"/>
    </location>
</feature>
<dbReference type="InterPro" id="IPR013655">
    <property type="entry name" value="PAS_fold_3"/>
</dbReference>
<reference evidence="14" key="1">
    <citation type="journal article" date="2019" name="Int. J. Syst. Evol. Microbiol.">
        <title>The Global Catalogue of Microorganisms (GCM) 10K type strain sequencing project: providing services to taxonomists for standard genome sequencing and annotation.</title>
        <authorList>
            <consortium name="The Broad Institute Genomics Platform"/>
            <consortium name="The Broad Institute Genome Sequencing Center for Infectious Disease"/>
            <person name="Wu L."/>
            <person name="Ma J."/>
        </authorList>
    </citation>
    <scope>NUCLEOTIDE SEQUENCE [LARGE SCALE GENOMIC DNA]</scope>
    <source>
        <strain evidence="14">KCTC 52141</strain>
    </source>
</reference>
<dbReference type="InterPro" id="IPR029016">
    <property type="entry name" value="GAF-like_dom_sf"/>
</dbReference>
<keyword evidence="7" id="KW-1133">Transmembrane helix</keyword>
<evidence type="ECO:0000256" key="6">
    <source>
        <dbReference type="PROSITE-ProRule" id="PRU00169"/>
    </source>
</evidence>
<dbReference type="SUPFAM" id="SSF55874">
    <property type="entry name" value="ATPase domain of HSP90 chaperone/DNA topoisomerase II/histidine kinase"/>
    <property type="match status" value="1"/>
</dbReference>
<evidence type="ECO:0000256" key="7">
    <source>
        <dbReference type="SAM" id="Phobius"/>
    </source>
</evidence>
<dbReference type="InterPro" id="IPR004358">
    <property type="entry name" value="Sig_transdc_His_kin-like_C"/>
</dbReference>
<proteinExistence type="predicted"/>
<dbReference type="PROSITE" id="PS50113">
    <property type="entry name" value="PAC"/>
    <property type="match status" value="3"/>
</dbReference>
<keyword evidence="5" id="KW-0418">Kinase</keyword>
<keyword evidence="7" id="KW-0472">Membrane</keyword>
<feature type="domain" description="PAC" evidence="12">
    <location>
        <begin position="139"/>
        <end position="192"/>
    </location>
</feature>
<dbReference type="Pfam" id="PF00072">
    <property type="entry name" value="Response_reg"/>
    <property type="match status" value="1"/>
</dbReference>
<dbReference type="RefSeq" id="WP_382417367.1">
    <property type="nucleotide sequence ID" value="NZ_JBHRTL010000028.1"/>
</dbReference>
<dbReference type="InterPro" id="IPR052162">
    <property type="entry name" value="Sensor_kinase/Photoreceptor"/>
</dbReference>
<evidence type="ECO:0000256" key="2">
    <source>
        <dbReference type="ARBA" id="ARBA00012438"/>
    </source>
</evidence>